<dbReference type="InterPro" id="IPR014032">
    <property type="entry name" value="Peptidase_A24A_bac"/>
</dbReference>
<keyword evidence="9 18" id="KW-0812">Transmembrane</keyword>
<keyword evidence="4" id="KW-0997">Cell inner membrane</keyword>
<comment type="catalytic activity">
    <reaction evidence="14 18">
        <text>Typically cleaves a -Gly-|-Phe- bond to release an N-terminal, basic peptide of 5-8 residues from type IV prepilin, and then N-methylates the new N-terminal amino group, the methyl donor being S-adenosyl-L-methionine.</text>
        <dbReference type="EC" id="3.4.23.43"/>
    </reaction>
</comment>
<feature type="transmembrane region" description="Helical" evidence="19">
    <location>
        <begin position="131"/>
        <end position="153"/>
    </location>
</feature>
<keyword evidence="11 19" id="KW-1133">Transmembrane helix</keyword>
<comment type="caution">
    <text evidence="22">The sequence shown here is derived from an EMBL/GenBank/DDBJ whole genome shotgun (WGS) entry which is preliminary data.</text>
</comment>
<evidence type="ECO:0000256" key="2">
    <source>
        <dbReference type="ARBA" id="ARBA00005801"/>
    </source>
</evidence>
<feature type="domain" description="Prepilin peptidase A24 N-terminal" evidence="21">
    <location>
        <begin position="21"/>
        <end position="131"/>
    </location>
</feature>
<gene>
    <name evidence="22" type="primary">outO</name>
    <name evidence="22" type="ORF">WG78_21945</name>
</gene>
<dbReference type="OrthoDB" id="9789291at2"/>
<dbReference type="GO" id="GO:0005886">
    <property type="term" value="C:plasma membrane"/>
    <property type="evidence" value="ECO:0007669"/>
    <property type="project" value="UniProtKB-SubCell"/>
</dbReference>
<feature type="transmembrane region" description="Helical" evidence="19">
    <location>
        <begin position="266"/>
        <end position="282"/>
    </location>
</feature>
<evidence type="ECO:0000313" key="22">
    <source>
        <dbReference type="EMBL" id="KPC49227.1"/>
    </source>
</evidence>
<dbReference type="PANTHER" id="PTHR30487">
    <property type="entry name" value="TYPE 4 PREPILIN-LIKE PROTEINS LEADER PEPTIDE-PROCESSING ENZYME"/>
    <property type="match status" value="1"/>
</dbReference>
<dbReference type="Gene3D" id="1.20.120.1220">
    <property type="match status" value="1"/>
</dbReference>
<dbReference type="STRING" id="857265.WG78_21945"/>
<organism evidence="22 23">
    <name type="scientific">Amantichitinum ursilacus</name>
    <dbReference type="NCBI Taxonomy" id="857265"/>
    <lineage>
        <taxon>Bacteria</taxon>
        <taxon>Pseudomonadati</taxon>
        <taxon>Pseudomonadota</taxon>
        <taxon>Betaproteobacteria</taxon>
        <taxon>Neisseriales</taxon>
        <taxon>Chitinibacteraceae</taxon>
        <taxon>Amantichitinum</taxon>
    </lineage>
</organism>
<evidence type="ECO:0000256" key="9">
    <source>
        <dbReference type="ARBA" id="ARBA00022692"/>
    </source>
</evidence>
<evidence type="ECO:0000256" key="17">
    <source>
        <dbReference type="RuleBase" id="RU003793"/>
    </source>
</evidence>
<evidence type="ECO:0000256" key="10">
    <source>
        <dbReference type="ARBA" id="ARBA00022801"/>
    </source>
</evidence>
<dbReference type="GO" id="GO:0004190">
    <property type="term" value="F:aspartic-type endopeptidase activity"/>
    <property type="evidence" value="ECO:0007669"/>
    <property type="project" value="UniProtKB-EC"/>
</dbReference>
<feature type="domain" description="Prepilin type IV endopeptidase peptidase" evidence="20">
    <location>
        <begin position="142"/>
        <end position="249"/>
    </location>
</feature>
<accession>A0A0N0XI11</accession>
<keyword evidence="10 18" id="KW-0378">Hydrolase</keyword>
<dbReference type="Proteomes" id="UP000037939">
    <property type="component" value="Unassembled WGS sequence"/>
</dbReference>
<keyword evidence="13 18" id="KW-0511">Multifunctional enzyme</keyword>
<dbReference type="GO" id="GO:0006465">
    <property type="term" value="P:signal peptide processing"/>
    <property type="evidence" value="ECO:0007669"/>
    <property type="project" value="TreeGrafter"/>
</dbReference>
<dbReference type="EC" id="2.1.1.-" evidence="18"/>
<evidence type="ECO:0000256" key="14">
    <source>
        <dbReference type="ARBA" id="ARBA00050401"/>
    </source>
</evidence>
<evidence type="ECO:0000256" key="6">
    <source>
        <dbReference type="ARBA" id="ARBA00022670"/>
    </source>
</evidence>
<dbReference type="PATRIC" id="fig|857265.3.peg.4495"/>
<keyword evidence="23" id="KW-1185">Reference proteome</keyword>
<comment type="similarity">
    <text evidence="2 17">Belongs to the peptidase A24 family.</text>
</comment>
<evidence type="ECO:0000256" key="15">
    <source>
        <dbReference type="ARBA" id="ARBA00067082"/>
    </source>
</evidence>
<feature type="transmembrane region" description="Helical" evidence="19">
    <location>
        <begin position="12"/>
        <end position="34"/>
    </location>
</feature>
<sequence length="292" mass="32522">MNQLVFVFQQSPLVFSGFLLVLGLLVGSFLNVVIHRLPIMIERQYRQECAELDRPDDFVEPMPPRPRYNLVLPRSGCPHCGHMITELENIPLFSWLALRGKCSECRAPISVRYPLVELITGLMTAVVGWHFGFGMTAAGGVVLTWALIALFFIDADTFLLPDSITLPLVWLGLLFNLDGHFVPLTSAVLGAVVGYLMLWSVNHVYRLVRGHDGMGYGDFKLLAALGAWFGWQSIPAIVLFASVAGVIIGGYTLWARYRGFGREFPFGPYLAVAGWLTLLWGNRVQDFIFGLS</sequence>
<dbReference type="Pfam" id="PF06750">
    <property type="entry name" value="A24_N_bact"/>
    <property type="match status" value="1"/>
</dbReference>
<evidence type="ECO:0000256" key="5">
    <source>
        <dbReference type="ARBA" id="ARBA00022603"/>
    </source>
</evidence>
<feature type="transmembrane region" description="Helical" evidence="19">
    <location>
        <begin position="181"/>
        <end position="201"/>
    </location>
</feature>
<dbReference type="FunFam" id="1.20.120.1220:FF:000001">
    <property type="entry name" value="Type 4 prepilin-like proteins leader peptide-processing enzyme"/>
    <property type="match status" value="1"/>
</dbReference>
<dbReference type="InterPro" id="IPR050882">
    <property type="entry name" value="Prepilin_peptidase/N-MTase"/>
</dbReference>
<keyword evidence="12 19" id="KW-0472">Membrane</keyword>
<evidence type="ECO:0000256" key="11">
    <source>
        <dbReference type="ARBA" id="ARBA00022989"/>
    </source>
</evidence>
<evidence type="ECO:0000313" key="23">
    <source>
        <dbReference type="Proteomes" id="UP000037939"/>
    </source>
</evidence>
<evidence type="ECO:0000256" key="12">
    <source>
        <dbReference type="ARBA" id="ARBA00023136"/>
    </source>
</evidence>
<evidence type="ECO:0000256" key="3">
    <source>
        <dbReference type="ARBA" id="ARBA00022475"/>
    </source>
</evidence>
<evidence type="ECO:0000256" key="7">
    <source>
        <dbReference type="ARBA" id="ARBA00022679"/>
    </source>
</evidence>
<dbReference type="RefSeq" id="WP_053939946.1">
    <property type="nucleotide sequence ID" value="NZ_LAQT01000038.1"/>
</dbReference>
<comment type="function">
    <text evidence="18">Plays an essential role in type IV pili and type II pseudopili formation by proteolytically removing the leader sequence from substrate proteins and subsequently monomethylating the alpha-amino group of the newly exposed N-terminal phenylalanine.</text>
</comment>
<dbReference type="EMBL" id="LAQT01000038">
    <property type="protein sequence ID" value="KPC49227.1"/>
    <property type="molecule type" value="Genomic_DNA"/>
</dbReference>
<dbReference type="GO" id="GO:0032259">
    <property type="term" value="P:methylation"/>
    <property type="evidence" value="ECO:0007669"/>
    <property type="project" value="UniProtKB-KW"/>
</dbReference>
<name>A0A0N0XI11_9NEIS</name>
<evidence type="ECO:0000256" key="4">
    <source>
        <dbReference type="ARBA" id="ARBA00022519"/>
    </source>
</evidence>
<keyword evidence="5 18" id="KW-0489">Methyltransferase</keyword>
<dbReference type="PANTHER" id="PTHR30487:SF0">
    <property type="entry name" value="PREPILIN LEADER PEPTIDASE_N-METHYLTRANSFERASE-RELATED"/>
    <property type="match status" value="1"/>
</dbReference>
<evidence type="ECO:0000256" key="16">
    <source>
        <dbReference type="ARBA" id="ARBA00071870"/>
    </source>
</evidence>
<dbReference type="GO" id="GO:0008168">
    <property type="term" value="F:methyltransferase activity"/>
    <property type="evidence" value="ECO:0007669"/>
    <property type="project" value="UniProtKB-KW"/>
</dbReference>
<feature type="transmembrane region" description="Helical" evidence="19">
    <location>
        <begin position="237"/>
        <end position="254"/>
    </location>
</feature>
<dbReference type="PRINTS" id="PR00864">
    <property type="entry name" value="PREPILNPTASE"/>
</dbReference>
<comment type="subcellular location">
    <subcellularLocation>
        <location evidence="1">Cell inner membrane</location>
        <topology evidence="1">Multi-pass membrane protein</topology>
    </subcellularLocation>
    <subcellularLocation>
        <location evidence="18">Cell membrane</location>
        <topology evidence="18">Multi-pass membrane protein</topology>
    </subcellularLocation>
</comment>
<protein>
    <recommendedName>
        <fullName evidence="16 18">Prepilin leader peptidase/N-methyltransferase</fullName>
        <ecNumber evidence="18">2.1.1.-</ecNumber>
        <ecNumber evidence="15 18">3.4.23.43</ecNumber>
    </recommendedName>
</protein>
<dbReference type="InterPro" id="IPR000045">
    <property type="entry name" value="Prepilin_IV_endopep_pep"/>
</dbReference>
<dbReference type="EC" id="3.4.23.43" evidence="15 18"/>
<keyword evidence="7 18" id="KW-0808">Transferase</keyword>
<evidence type="ECO:0000256" key="13">
    <source>
        <dbReference type="ARBA" id="ARBA00023268"/>
    </source>
</evidence>
<reference evidence="22 23" key="1">
    <citation type="submission" date="2015-07" db="EMBL/GenBank/DDBJ databases">
        <title>Draft genome sequence of the Amantichitinum ursilacus IGB-41, a new chitin-degrading bacterium.</title>
        <authorList>
            <person name="Kirstahler P."/>
            <person name="Guenther M."/>
            <person name="Grumaz C."/>
            <person name="Rupp S."/>
            <person name="Zibek S."/>
            <person name="Sohn K."/>
        </authorList>
    </citation>
    <scope>NUCLEOTIDE SEQUENCE [LARGE SCALE GENOMIC DNA]</scope>
    <source>
        <strain evidence="22 23">IGB-41</strain>
    </source>
</reference>
<evidence type="ECO:0000259" key="21">
    <source>
        <dbReference type="Pfam" id="PF06750"/>
    </source>
</evidence>
<dbReference type="InterPro" id="IPR010627">
    <property type="entry name" value="Prepilin_pept_A24_N"/>
</dbReference>
<proteinExistence type="inferred from homology"/>
<keyword evidence="6 18" id="KW-0645">Protease</keyword>
<keyword evidence="8" id="KW-0949">S-adenosyl-L-methionine</keyword>
<keyword evidence="3" id="KW-1003">Cell membrane</keyword>
<evidence type="ECO:0000256" key="8">
    <source>
        <dbReference type="ARBA" id="ARBA00022691"/>
    </source>
</evidence>
<evidence type="ECO:0000256" key="19">
    <source>
        <dbReference type="SAM" id="Phobius"/>
    </source>
</evidence>
<dbReference type="Pfam" id="PF01478">
    <property type="entry name" value="Peptidase_A24"/>
    <property type="match status" value="1"/>
</dbReference>
<evidence type="ECO:0000256" key="1">
    <source>
        <dbReference type="ARBA" id="ARBA00004429"/>
    </source>
</evidence>
<evidence type="ECO:0000259" key="20">
    <source>
        <dbReference type="Pfam" id="PF01478"/>
    </source>
</evidence>
<dbReference type="AlphaFoldDB" id="A0A0N0XI11"/>
<evidence type="ECO:0000256" key="18">
    <source>
        <dbReference type="RuleBase" id="RU003794"/>
    </source>
</evidence>